<sequence>MIARLGLPLNALLLVQQPGGEYKRAAADNDIFAPGLGTDIDPKDIRARVLKIL</sequence>
<dbReference type="Proteomes" id="UP000054018">
    <property type="component" value="Unassembled WGS sequence"/>
</dbReference>
<gene>
    <name evidence="1" type="ORF">PISMIDRAFT_689729</name>
</gene>
<dbReference type="HOGENOM" id="CLU_3069607_0_0_1"/>
<reference evidence="1 2" key="1">
    <citation type="submission" date="2014-04" db="EMBL/GenBank/DDBJ databases">
        <authorList>
            <consortium name="DOE Joint Genome Institute"/>
            <person name="Kuo A."/>
            <person name="Kohler A."/>
            <person name="Costa M.D."/>
            <person name="Nagy L.G."/>
            <person name="Floudas D."/>
            <person name="Copeland A."/>
            <person name="Barry K.W."/>
            <person name="Cichocki N."/>
            <person name="Veneault-Fourrey C."/>
            <person name="LaButti K."/>
            <person name="Lindquist E.A."/>
            <person name="Lipzen A."/>
            <person name="Lundell T."/>
            <person name="Morin E."/>
            <person name="Murat C."/>
            <person name="Sun H."/>
            <person name="Tunlid A."/>
            <person name="Henrissat B."/>
            <person name="Grigoriev I.V."/>
            <person name="Hibbett D.S."/>
            <person name="Martin F."/>
            <person name="Nordberg H.P."/>
            <person name="Cantor M.N."/>
            <person name="Hua S.X."/>
        </authorList>
    </citation>
    <scope>NUCLEOTIDE SEQUENCE [LARGE SCALE GENOMIC DNA]</scope>
    <source>
        <strain evidence="1 2">441</strain>
    </source>
</reference>
<keyword evidence="2" id="KW-1185">Reference proteome</keyword>
<reference evidence="2" key="2">
    <citation type="submission" date="2015-01" db="EMBL/GenBank/DDBJ databases">
        <title>Evolutionary Origins and Diversification of the Mycorrhizal Mutualists.</title>
        <authorList>
            <consortium name="DOE Joint Genome Institute"/>
            <consortium name="Mycorrhizal Genomics Consortium"/>
            <person name="Kohler A."/>
            <person name="Kuo A."/>
            <person name="Nagy L.G."/>
            <person name="Floudas D."/>
            <person name="Copeland A."/>
            <person name="Barry K.W."/>
            <person name="Cichocki N."/>
            <person name="Veneault-Fourrey C."/>
            <person name="LaButti K."/>
            <person name="Lindquist E.A."/>
            <person name="Lipzen A."/>
            <person name="Lundell T."/>
            <person name="Morin E."/>
            <person name="Murat C."/>
            <person name="Riley R."/>
            <person name="Ohm R."/>
            <person name="Sun H."/>
            <person name="Tunlid A."/>
            <person name="Henrissat B."/>
            <person name="Grigoriev I.V."/>
            <person name="Hibbett D.S."/>
            <person name="Martin F."/>
        </authorList>
    </citation>
    <scope>NUCLEOTIDE SEQUENCE [LARGE SCALE GENOMIC DNA]</scope>
    <source>
        <strain evidence="2">441</strain>
    </source>
</reference>
<organism evidence="1 2">
    <name type="scientific">Pisolithus microcarpus 441</name>
    <dbReference type="NCBI Taxonomy" id="765257"/>
    <lineage>
        <taxon>Eukaryota</taxon>
        <taxon>Fungi</taxon>
        <taxon>Dikarya</taxon>
        <taxon>Basidiomycota</taxon>
        <taxon>Agaricomycotina</taxon>
        <taxon>Agaricomycetes</taxon>
        <taxon>Agaricomycetidae</taxon>
        <taxon>Boletales</taxon>
        <taxon>Sclerodermatineae</taxon>
        <taxon>Pisolithaceae</taxon>
        <taxon>Pisolithus</taxon>
    </lineage>
</organism>
<protein>
    <submittedName>
        <fullName evidence="1">Uncharacterized protein</fullName>
    </submittedName>
</protein>
<name>A0A0C9YW62_9AGAM</name>
<accession>A0A0C9YW62</accession>
<evidence type="ECO:0000313" key="1">
    <source>
        <dbReference type="EMBL" id="KIK12133.1"/>
    </source>
</evidence>
<dbReference type="EMBL" id="KN834114">
    <property type="protein sequence ID" value="KIK12133.1"/>
    <property type="molecule type" value="Genomic_DNA"/>
</dbReference>
<evidence type="ECO:0000313" key="2">
    <source>
        <dbReference type="Proteomes" id="UP000054018"/>
    </source>
</evidence>
<proteinExistence type="predicted"/>
<dbReference type="AlphaFoldDB" id="A0A0C9YW62"/>